<dbReference type="NCBIfam" id="TIGR00369">
    <property type="entry name" value="unchar_dom_1"/>
    <property type="match status" value="1"/>
</dbReference>
<evidence type="ECO:0000256" key="1">
    <source>
        <dbReference type="ARBA" id="ARBA00008324"/>
    </source>
</evidence>
<dbReference type="EMBL" id="LT906454">
    <property type="protein sequence ID" value="SNV42441.1"/>
    <property type="molecule type" value="Genomic_DNA"/>
</dbReference>
<protein>
    <submittedName>
        <fullName evidence="4">Phenylacetic acid degradation protein PaaD,thioesterase</fullName>
        <ecNumber evidence="4">3.1.2.-</ecNumber>
    </submittedName>
</protein>
<dbReference type="Gene3D" id="3.10.129.10">
    <property type="entry name" value="Hotdog Thioesterase"/>
    <property type="match status" value="1"/>
</dbReference>
<proteinExistence type="inferred from homology"/>
<sequence length="134" mass="14716">MIDKLHEIRVFENYDLILEEAGHIVVSTEVVDKSLNYYGNAHGGYLFTLCDQVAGLTCLSLGSEAVTMQSNIHYMRAGRLGDFLTIDGTCLHNGRKTKVVEVVISNQAGEAVAQASFTMFVTGEREMPASQEVK</sequence>
<dbReference type="InterPro" id="IPR029069">
    <property type="entry name" value="HotDog_dom_sf"/>
</dbReference>
<reference evidence="4 5" key="1">
    <citation type="submission" date="2017-06" db="EMBL/GenBank/DDBJ databases">
        <authorList>
            <consortium name="Pathogen Informatics"/>
        </authorList>
    </citation>
    <scope>NUCLEOTIDE SEQUENCE [LARGE SCALE GENOMIC DNA]</scope>
    <source>
        <strain evidence="4 5">NCTC11291</strain>
    </source>
</reference>
<dbReference type="OrthoDB" id="2139465at2"/>
<dbReference type="AlphaFoldDB" id="A0A239X6V0"/>
<dbReference type="SUPFAM" id="SSF54637">
    <property type="entry name" value="Thioesterase/thiol ester dehydrase-isomerase"/>
    <property type="match status" value="1"/>
</dbReference>
<evidence type="ECO:0000313" key="4">
    <source>
        <dbReference type="EMBL" id="SNV42441.1"/>
    </source>
</evidence>
<dbReference type="KEGG" id="saco:SAME_01533"/>
<comment type="similarity">
    <text evidence="1">Belongs to the thioesterase PaaI family.</text>
</comment>
<name>A0A239X6V0_STRAI</name>
<dbReference type="Pfam" id="PF03061">
    <property type="entry name" value="4HBT"/>
    <property type="match status" value="1"/>
</dbReference>
<dbReference type="Proteomes" id="UP000215144">
    <property type="component" value="Chromosome 1"/>
</dbReference>
<accession>A0A239X6V0</accession>
<dbReference type="EC" id="3.1.2.-" evidence="4"/>
<evidence type="ECO:0000256" key="2">
    <source>
        <dbReference type="ARBA" id="ARBA00022801"/>
    </source>
</evidence>
<dbReference type="CDD" id="cd03443">
    <property type="entry name" value="PaaI_thioesterase"/>
    <property type="match status" value="1"/>
</dbReference>
<evidence type="ECO:0000313" key="5">
    <source>
        <dbReference type="Proteomes" id="UP000215144"/>
    </source>
</evidence>
<dbReference type="InterPro" id="IPR006683">
    <property type="entry name" value="Thioestr_dom"/>
</dbReference>
<keyword evidence="2 4" id="KW-0378">Hydrolase</keyword>
<organism evidence="4 5">
    <name type="scientific">Streptococcus acidominimus</name>
    <dbReference type="NCBI Taxonomy" id="1326"/>
    <lineage>
        <taxon>Bacteria</taxon>
        <taxon>Bacillati</taxon>
        <taxon>Bacillota</taxon>
        <taxon>Bacilli</taxon>
        <taxon>Lactobacillales</taxon>
        <taxon>Streptococcaceae</taxon>
        <taxon>Streptococcus</taxon>
    </lineage>
</organism>
<dbReference type="PANTHER" id="PTHR21660">
    <property type="entry name" value="THIOESTERASE SUPERFAMILY MEMBER-RELATED"/>
    <property type="match status" value="1"/>
</dbReference>
<feature type="domain" description="Thioesterase" evidence="3">
    <location>
        <begin position="38"/>
        <end position="111"/>
    </location>
</feature>
<dbReference type="InterPro" id="IPR003736">
    <property type="entry name" value="PAAI_dom"/>
</dbReference>
<evidence type="ECO:0000259" key="3">
    <source>
        <dbReference type="Pfam" id="PF03061"/>
    </source>
</evidence>
<dbReference type="PANTHER" id="PTHR21660:SF1">
    <property type="entry name" value="ACYL-COENZYME A THIOESTERASE 13"/>
    <property type="match status" value="1"/>
</dbReference>
<dbReference type="RefSeq" id="WP_017770469.1">
    <property type="nucleotide sequence ID" value="NZ_LT906454.1"/>
</dbReference>
<dbReference type="GO" id="GO:0047617">
    <property type="term" value="F:fatty acyl-CoA hydrolase activity"/>
    <property type="evidence" value="ECO:0007669"/>
    <property type="project" value="InterPro"/>
</dbReference>
<gene>
    <name evidence="4" type="primary">paaI</name>
    <name evidence="4" type="ORF">SAMEA4504048_01533</name>
</gene>
<dbReference type="InterPro" id="IPR039298">
    <property type="entry name" value="ACOT13"/>
</dbReference>